<dbReference type="PANTHER" id="PTHR11059:SF0">
    <property type="entry name" value="DNA REPAIR PROTEIN RECN"/>
    <property type="match status" value="1"/>
</dbReference>
<feature type="coiled-coil region" evidence="10">
    <location>
        <begin position="158"/>
        <end position="185"/>
    </location>
</feature>
<keyword evidence="7 9" id="KW-0234">DNA repair</keyword>
<reference evidence="12 13" key="1">
    <citation type="submission" date="2019-05" db="EMBL/GenBank/DDBJ databases">
        <title>Streptomyces marianii sp. nov., a novel marine actinomycete from southern coast of India.</title>
        <authorList>
            <person name="Iniyan A.M."/>
            <person name="Wink J."/>
            <person name="Ramprasad E."/>
            <person name="Ramana C.V."/>
            <person name="Bunk B."/>
            <person name="Sproer C."/>
            <person name="Joseph F.-J.R.S."/>
            <person name="Vincent S.G.P."/>
        </authorList>
    </citation>
    <scope>NUCLEOTIDE SEQUENCE [LARGE SCALE GENOMIC DNA]</scope>
    <source>
        <strain evidence="12 13">ICN19</strain>
    </source>
</reference>
<evidence type="ECO:0000256" key="4">
    <source>
        <dbReference type="ARBA" id="ARBA00022741"/>
    </source>
</evidence>
<comment type="similarity">
    <text evidence="2 9">Belongs to the RecN family.</text>
</comment>
<evidence type="ECO:0000256" key="9">
    <source>
        <dbReference type="PIRNR" id="PIRNR003128"/>
    </source>
</evidence>
<keyword evidence="10" id="KW-0175">Coiled coil</keyword>
<dbReference type="PIRSF" id="PIRSF003128">
    <property type="entry name" value="RecN"/>
    <property type="match status" value="1"/>
</dbReference>
<evidence type="ECO:0000256" key="1">
    <source>
        <dbReference type="ARBA" id="ARBA00003618"/>
    </source>
</evidence>
<comment type="caution">
    <text evidence="12">The sequence shown here is derived from an EMBL/GenBank/DDBJ whole genome shotgun (WGS) entry which is preliminary data.</text>
</comment>
<evidence type="ECO:0000256" key="7">
    <source>
        <dbReference type="ARBA" id="ARBA00023204"/>
    </source>
</evidence>
<accession>A0A5R9ELX4</accession>
<sequence length="572" mass="59379">MRIRSLGVIDDAVVELSPGFTAVTGETGAGKTMVVTSLGLLLGGRADPALVRIGAKSAVVEGRVSVSPGAPVAVRAEEAGAELDDGALLISRTISAEGRSRAHLGGRSVPVGMLTELADDLVAVHGQTDQQGLLKAARQRQALDRYAGDAVAGPHAKYAAAYRRLKAVSAELAELTTRARERAQEADLLRFGLDEVAAVEPRAGEDVELAAEAERLGHAEALASAASVAHAALAGNPEDLEGVDATTLVAGAGRALEAVRSHDPALAALADRMGEISILLADVAGELAGYADNLDADPLRLAAVEERRAALGALTRKYGQDVNAVLAWAEDGSGRLTELEGDDDRIGELTAERDALRAELSGLAQALTDARTAAADRFAEAVTAELAHLAMPHARVTIEIRQSDDPEGVVVDGRTVAYTSSGADEVELLLAPHPGAQPRPIAKGASGGELSRVMLAVEVVFAGTDPVPTYLFDEVDAGVGGKAAVEIGRRLAKLARTAQVVVVTHLPQVAAFADRQLLVEKTNDGSVTRSGVTVLEGEDRVRELSRMLAGQEDSETARAHAEELLATARAEV</sequence>
<evidence type="ECO:0000256" key="5">
    <source>
        <dbReference type="ARBA" id="ARBA00022763"/>
    </source>
</evidence>
<dbReference type="PANTHER" id="PTHR11059">
    <property type="entry name" value="DNA REPAIR PROTEIN RECN"/>
    <property type="match status" value="1"/>
</dbReference>
<name>A0A5R9ELX4_9ACTN</name>
<dbReference type="GO" id="GO:0009432">
    <property type="term" value="P:SOS response"/>
    <property type="evidence" value="ECO:0007669"/>
    <property type="project" value="TreeGrafter"/>
</dbReference>
<evidence type="ECO:0000313" key="13">
    <source>
        <dbReference type="Proteomes" id="UP000305921"/>
    </source>
</evidence>
<evidence type="ECO:0000313" key="12">
    <source>
        <dbReference type="EMBL" id="TLQ48574.1"/>
    </source>
</evidence>
<dbReference type="EMBL" id="VAWE01000001">
    <property type="protein sequence ID" value="TLQ48574.1"/>
    <property type="molecule type" value="Genomic_DNA"/>
</dbReference>
<dbReference type="SUPFAM" id="SSF52540">
    <property type="entry name" value="P-loop containing nucleoside triphosphate hydrolases"/>
    <property type="match status" value="1"/>
</dbReference>
<keyword evidence="4" id="KW-0547">Nucleotide-binding</keyword>
<organism evidence="12 13">
    <name type="scientific">Streptomyces marianii</name>
    <dbReference type="NCBI Taxonomy" id="1817406"/>
    <lineage>
        <taxon>Bacteria</taxon>
        <taxon>Bacillati</taxon>
        <taxon>Actinomycetota</taxon>
        <taxon>Actinomycetes</taxon>
        <taxon>Kitasatosporales</taxon>
        <taxon>Streptomycetaceae</taxon>
        <taxon>Streptomyces</taxon>
    </lineage>
</organism>
<dbReference type="Gene3D" id="3.40.50.300">
    <property type="entry name" value="P-loop containing nucleotide triphosphate hydrolases"/>
    <property type="match status" value="2"/>
</dbReference>
<dbReference type="InterPro" id="IPR003395">
    <property type="entry name" value="RecF/RecN/SMC_N"/>
</dbReference>
<evidence type="ECO:0000256" key="2">
    <source>
        <dbReference type="ARBA" id="ARBA00009441"/>
    </source>
</evidence>
<dbReference type="CDD" id="cd03241">
    <property type="entry name" value="ABC_RecN"/>
    <property type="match status" value="1"/>
</dbReference>
<dbReference type="NCBIfam" id="TIGR00634">
    <property type="entry name" value="recN"/>
    <property type="match status" value="1"/>
</dbReference>
<evidence type="ECO:0000256" key="6">
    <source>
        <dbReference type="ARBA" id="ARBA00022840"/>
    </source>
</evidence>
<dbReference type="RefSeq" id="WP_138057824.1">
    <property type="nucleotide sequence ID" value="NZ_VAWE01000001.1"/>
</dbReference>
<dbReference type="FunFam" id="3.40.50.300:FF:000356">
    <property type="entry name" value="DNA repair protein RecN"/>
    <property type="match status" value="1"/>
</dbReference>
<evidence type="ECO:0000256" key="8">
    <source>
        <dbReference type="ARBA" id="ARBA00033408"/>
    </source>
</evidence>
<dbReference type="InterPro" id="IPR027417">
    <property type="entry name" value="P-loop_NTPase"/>
</dbReference>
<dbReference type="Proteomes" id="UP000305921">
    <property type="component" value="Unassembled WGS sequence"/>
</dbReference>
<evidence type="ECO:0000259" key="11">
    <source>
        <dbReference type="Pfam" id="PF02463"/>
    </source>
</evidence>
<dbReference type="AlphaFoldDB" id="A0A5R9ELX4"/>
<dbReference type="InterPro" id="IPR004604">
    <property type="entry name" value="DNA_recomb/repair_RecN"/>
</dbReference>
<dbReference type="GO" id="GO:0005524">
    <property type="term" value="F:ATP binding"/>
    <property type="evidence" value="ECO:0007669"/>
    <property type="project" value="UniProtKB-KW"/>
</dbReference>
<dbReference type="FunFam" id="3.40.50.300:FF:000319">
    <property type="entry name" value="DNA repair protein RecN"/>
    <property type="match status" value="1"/>
</dbReference>
<dbReference type="Pfam" id="PF02463">
    <property type="entry name" value="SMC_N"/>
    <property type="match status" value="1"/>
</dbReference>
<keyword evidence="5 9" id="KW-0227">DNA damage</keyword>
<keyword evidence="13" id="KW-1185">Reference proteome</keyword>
<gene>
    <name evidence="12" type="primary">recN</name>
    <name evidence="12" type="ORF">FEF34_30735</name>
</gene>
<dbReference type="GO" id="GO:0043590">
    <property type="term" value="C:bacterial nucleoid"/>
    <property type="evidence" value="ECO:0007669"/>
    <property type="project" value="TreeGrafter"/>
</dbReference>
<feature type="domain" description="RecF/RecN/SMC N-terminal" evidence="11">
    <location>
        <begin position="12"/>
        <end position="525"/>
    </location>
</feature>
<comment type="function">
    <text evidence="1 9">May be involved in recombinational repair of damaged DNA.</text>
</comment>
<keyword evidence="6" id="KW-0067">ATP-binding</keyword>
<protein>
    <recommendedName>
        <fullName evidence="3 9">DNA repair protein RecN</fullName>
    </recommendedName>
    <alternativeName>
        <fullName evidence="8 9">Recombination protein N</fullName>
    </alternativeName>
</protein>
<dbReference type="OrthoDB" id="9806954at2"/>
<dbReference type="GO" id="GO:0006281">
    <property type="term" value="P:DNA repair"/>
    <property type="evidence" value="ECO:0007669"/>
    <property type="project" value="UniProtKB-KW"/>
</dbReference>
<proteinExistence type="inferred from homology"/>
<dbReference type="GO" id="GO:0006310">
    <property type="term" value="P:DNA recombination"/>
    <property type="evidence" value="ECO:0007669"/>
    <property type="project" value="InterPro"/>
</dbReference>
<evidence type="ECO:0000256" key="3">
    <source>
        <dbReference type="ARBA" id="ARBA00021315"/>
    </source>
</evidence>
<feature type="coiled-coil region" evidence="10">
    <location>
        <begin position="339"/>
        <end position="366"/>
    </location>
</feature>
<evidence type="ECO:0000256" key="10">
    <source>
        <dbReference type="SAM" id="Coils"/>
    </source>
</evidence>